<name>C3X9L0_OXAFO</name>
<feature type="chain" id="PRO_5030167005" evidence="1">
    <location>
        <begin position="19"/>
        <end position="278"/>
    </location>
</feature>
<evidence type="ECO:0000313" key="2">
    <source>
        <dbReference type="EMBL" id="EEO29886.1"/>
    </source>
</evidence>
<dbReference type="AlphaFoldDB" id="C3X9L0"/>
<evidence type="ECO:0000313" key="3">
    <source>
        <dbReference type="Proteomes" id="UP000005089"/>
    </source>
</evidence>
<sequence>MKMGKVALIILLTSILAACGGKSGQNSSSNIKGENFIKNLTVDDAGASLVLGKSALLSKEEVLKTLNLVGPVSSLKISKDYFANEVSADMQYKNHNVLVFGNVNDIAKDITGNPYLLLSGSGMFQGVHAQFDNNSENTLAKIKKGEKVALVCQINNYIMKNVMLNNCEFLTPFLIKNKDTLYTAVQNNIKTNWMIIESANYIDGDNICLTNDTKACLANIRIPENGNAVMSILADAEKKMLSNRTILEKKWRGDSRLSEQDIASRLKQFDEMALQNTK</sequence>
<dbReference type="Proteomes" id="UP000005089">
    <property type="component" value="Unassembled WGS sequence"/>
</dbReference>
<gene>
    <name evidence="2" type="ORF">OFBG_00914</name>
</gene>
<organism evidence="2 3">
    <name type="scientific">Oxalobacter formigenes OXCC13</name>
    <dbReference type="NCBI Taxonomy" id="556269"/>
    <lineage>
        <taxon>Bacteria</taxon>
        <taxon>Pseudomonadati</taxon>
        <taxon>Pseudomonadota</taxon>
        <taxon>Betaproteobacteria</taxon>
        <taxon>Burkholderiales</taxon>
        <taxon>Oxalobacteraceae</taxon>
        <taxon>Oxalobacter</taxon>
    </lineage>
</organism>
<keyword evidence="1" id="KW-0732">Signal</keyword>
<reference evidence="2 3" key="1">
    <citation type="submission" date="2009-02" db="EMBL/GenBank/DDBJ databases">
        <title>The Genome Sequence of Oxalobacter formigenes OXCC13.</title>
        <authorList>
            <consortium name="The Broad Institute Genome Sequencing Platform"/>
            <person name="Ward D."/>
            <person name="Young S.K."/>
            <person name="Kodira C.D."/>
            <person name="Zeng Q."/>
            <person name="Koehrsen M."/>
            <person name="Alvarado L."/>
            <person name="Berlin A."/>
            <person name="Borenstein D."/>
            <person name="Chen Z."/>
            <person name="Engels R."/>
            <person name="Freedman E."/>
            <person name="Gellesch M."/>
            <person name="Goldberg J."/>
            <person name="Griggs A."/>
            <person name="Gujja S."/>
            <person name="Heiman D."/>
            <person name="Hepburn T."/>
            <person name="Howarth C."/>
            <person name="Jen D."/>
            <person name="Larson L."/>
            <person name="Lewis B."/>
            <person name="Mehta T."/>
            <person name="Park D."/>
            <person name="Pearson M."/>
            <person name="Roberts A."/>
            <person name="Saif S."/>
            <person name="Shea T."/>
            <person name="Shenoy N."/>
            <person name="Sisk P."/>
            <person name="Stolte C."/>
            <person name="Sykes S."/>
            <person name="Walk T."/>
            <person name="White J."/>
            <person name="Yandava C."/>
            <person name="Allison M.J."/>
            <person name="Lander E."/>
            <person name="Nusbaum C."/>
            <person name="Galagan J."/>
            <person name="Birren B."/>
        </authorList>
    </citation>
    <scope>NUCLEOTIDE SEQUENCE [LARGE SCALE GENOMIC DNA]</scope>
    <source>
        <strain evidence="2 3">OXCC13</strain>
    </source>
</reference>
<dbReference type="EMBL" id="GG658170">
    <property type="protein sequence ID" value="EEO29886.1"/>
    <property type="molecule type" value="Genomic_DNA"/>
</dbReference>
<accession>C3X9L0</accession>
<keyword evidence="3" id="KW-1185">Reference proteome</keyword>
<dbReference type="RefSeq" id="WP_005880652.1">
    <property type="nucleotide sequence ID" value="NZ_CP019430.1"/>
</dbReference>
<dbReference type="InterPro" id="IPR024422">
    <property type="entry name" value="Protein_unknown_function_OB"/>
</dbReference>
<dbReference type="Pfam" id="PF12869">
    <property type="entry name" value="tRNA_anti-like"/>
    <property type="match status" value="1"/>
</dbReference>
<proteinExistence type="predicted"/>
<dbReference type="HOGENOM" id="CLU_1000554_0_0_4"/>
<dbReference type="OrthoDB" id="1446901at2"/>
<dbReference type="PROSITE" id="PS51257">
    <property type="entry name" value="PROKAR_LIPOPROTEIN"/>
    <property type="match status" value="1"/>
</dbReference>
<feature type="signal peptide" evidence="1">
    <location>
        <begin position="1"/>
        <end position="18"/>
    </location>
</feature>
<dbReference type="GeneID" id="77135122"/>
<evidence type="ECO:0000256" key="1">
    <source>
        <dbReference type="SAM" id="SignalP"/>
    </source>
</evidence>
<protein>
    <submittedName>
        <fullName evidence="2">Uncharacterized protein</fullName>
    </submittedName>
</protein>